<evidence type="ECO:0000313" key="7">
    <source>
        <dbReference type="EMBL" id="SDE13684.1"/>
    </source>
</evidence>
<proteinExistence type="predicted"/>
<keyword evidence="2" id="KW-0456">Lyase</keyword>
<dbReference type="InterPro" id="IPR001150">
    <property type="entry name" value="Gly_radical"/>
</dbReference>
<dbReference type="InterPro" id="IPR004184">
    <property type="entry name" value="PFL_dom"/>
</dbReference>
<feature type="compositionally biased region" description="Polar residues" evidence="4">
    <location>
        <begin position="680"/>
        <end position="690"/>
    </location>
</feature>
<keyword evidence="1 3" id="KW-0556">Organic radical</keyword>
<keyword evidence="8" id="KW-1185">Reference proteome</keyword>
<dbReference type="RefSeq" id="WP_091792463.1">
    <property type="nucleotide sequence ID" value="NZ_FNAF01000023.1"/>
</dbReference>
<dbReference type="GO" id="GO:0005829">
    <property type="term" value="C:cytosol"/>
    <property type="evidence" value="ECO:0007669"/>
    <property type="project" value="TreeGrafter"/>
</dbReference>
<dbReference type="SUPFAM" id="SSF51998">
    <property type="entry name" value="PFL-like glycyl radical enzymes"/>
    <property type="match status" value="1"/>
</dbReference>
<organism evidence="7 8">
    <name type="scientific">Peptococcus niger</name>
    <dbReference type="NCBI Taxonomy" id="2741"/>
    <lineage>
        <taxon>Bacteria</taxon>
        <taxon>Bacillati</taxon>
        <taxon>Bacillota</taxon>
        <taxon>Clostridia</taxon>
        <taxon>Eubacteriales</taxon>
        <taxon>Peptococcaceae</taxon>
        <taxon>Peptococcus</taxon>
    </lineage>
</organism>
<feature type="domain" description="Glycine radical" evidence="5">
    <location>
        <begin position="669"/>
        <end position="789"/>
    </location>
</feature>
<dbReference type="Pfam" id="PF01228">
    <property type="entry name" value="Gly_radical"/>
    <property type="match status" value="1"/>
</dbReference>
<feature type="domain" description="PFL" evidence="6">
    <location>
        <begin position="3"/>
        <end position="662"/>
    </location>
</feature>
<dbReference type="STRING" id="2741.SAMN04489866_1234"/>
<evidence type="ECO:0000256" key="2">
    <source>
        <dbReference type="ARBA" id="ARBA00023239"/>
    </source>
</evidence>
<evidence type="ECO:0000313" key="8">
    <source>
        <dbReference type="Proteomes" id="UP000198995"/>
    </source>
</evidence>
<reference evidence="7 8" key="1">
    <citation type="submission" date="2016-10" db="EMBL/GenBank/DDBJ databases">
        <authorList>
            <person name="de Groot N.N."/>
        </authorList>
    </citation>
    <scope>NUCLEOTIDE SEQUENCE [LARGE SCALE GENOMIC DNA]</scope>
    <source>
        <strain evidence="7 8">DSM 20475</strain>
    </source>
</reference>
<name>A0A1G7AFI0_PEPNI</name>
<evidence type="ECO:0000259" key="5">
    <source>
        <dbReference type="PROSITE" id="PS51149"/>
    </source>
</evidence>
<dbReference type="Proteomes" id="UP000198995">
    <property type="component" value="Unassembled WGS sequence"/>
</dbReference>
<dbReference type="PROSITE" id="PS51149">
    <property type="entry name" value="GLY_RADICAL_2"/>
    <property type="match status" value="1"/>
</dbReference>
<evidence type="ECO:0000256" key="4">
    <source>
        <dbReference type="SAM" id="MobiDB-lite"/>
    </source>
</evidence>
<evidence type="ECO:0000259" key="6">
    <source>
        <dbReference type="PROSITE" id="PS51554"/>
    </source>
</evidence>
<accession>A0A1G7AFI0</accession>
<dbReference type="InterPro" id="IPR019777">
    <property type="entry name" value="Form_AcTrfase_GR_CS"/>
</dbReference>
<dbReference type="OrthoDB" id="9803969at2"/>
<dbReference type="PANTHER" id="PTHR43641">
    <property type="entry name" value="FORMATE ACETYLTRANSFERASE 3-RELATED"/>
    <property type="match status" value="1"/>
</dbReference>
<feature type="region of interest" description="Disordered" evidence="4">
    <location>
        <begin position="668"/>
        <end position="690"/>
    </location>
</feature>
<protein>
    <submittedName>
        <fullName evidence="7">Glycerol dehydratase, cobalamin-independent, large subunit</fullName>
    </submittedName>
</protein>
<dbReference type="PANTHER" id="PTHR43641:SF2">
    <property type="entry name" value="DEHYDRATASE YBIW-RELATED"/>
    <property type="match status" value="1"/>
</dbReference>
<feature type="modified residue" description="Glycine radical" evidence="3">
    <location>
        <position position="765"/>
    </location>
</feature>
<dbReference type="Gene3D" id="3.20.70.20">
    <property type="match status" value="1"/>
</dbReference>
<dbReference type="InterPro" id="IPR051215">
    <property type="entry name" value="GRE"/>
</dbReference>
<dbReference type="GO" id="GO:0016829">
    <property type="term" value="F:lyase activity"/>
    <property type="evidence" value="ECO:0007669"/>
    <property type="project" value="UniProtKB-KW"/>
</dbReference>
<evidence type="ECO:0000256" key="1">
    <source>
        <dbReference type="ARBA" id="ARBA00022818"/>
    </source>
</evidence>
<dbReference type="PROSITE" id="PS51554">
    <property type="entry name" value="PFL"/>
    <property type="match status" value="1"/>
</dbReference>
<evidence type="ECO:0000256" key="3">
    <source>
        <dbReference type="PROSITE-ProRule" id="PRU00493"/>
    </source>
</evidence>
<gene>
    <name evidence="7" type="ORF">SAMN04489866_1234</name>
</gene>
<dbReference type="AlphaFoldDB" id="A0A1G7AFI0"/>
<dbReference type="Pfam" id="PF02901">
    <property type="entry name" value="PFL-like"/>
    <property type="match status" value="1"/>
</dbReference>
<sequence>MNTRVEHLKKLLLQEPPYVSSERLILATEAAERYSGEAIPIYRAHILEYVLAHKEIIIYPGEMLVGTLSEKFRSALIFPEYQSGKLWLKEQLPTFSTRPCDPFLVDKEDIEVMRSYLDKWDGRSSEDIMDREMPDEYKEMEELGIFMTAGKITISGHVHPNYPRLLEHGFNHHIEWCEKLIQEAYASGMTVEKQSKVDYWRATIIVLKAAIDYANRYAQKATELALQETDEKRKNELLLIADICQHVPANPPRSFREAVQFQWFIHLLIQIESNAPATGLGRFDINMYKYYKHDIEAGIITDEDVIELLQMLFIKVSTVVTLRNNYFSKAVAGYPQWQILMIGGQTTDGKDACNRLSELVLDAASYIKLSQPAIALRVFEETSEIVMRKALKMVQEGQANPAFFGDKVAEEMVKLKGGTAEEAKNWIIIGCIEPHPGGGGVDGSPVGGYLNGPKCLEIALHNGVDPVSGKEIGLKTGDPHDFKCAQDYADATKKQIKYFWKKMTLAYRCTQSMVATILPGVFQSSLLDGCIEKGCSIQEGGPDYCYVNTFFTGPATTADSIVAIDYAVNKEKVMTLDELLQMCQENFEGNERMRQYLVNKPPKFGNDIQEVDSIYADIVNSSCDFMRLLPDARGGVFSPGNQSQTYNVPFGEQVGATPDGRKAFTALSDNGSPSMGRDTSGPTASANSVAKTDQKHVVGGVLYNLRFDPRGVEGEKGLDIIEGVVKNFIETGGQHIQINVVDDETLRKAQIDPENYRDLVVRVAGYMAYFTELDKGVQDIIIERTAHLA</sequence>
<dbReference type="EMBL" id="FNAF01000023">
    <property type="protein sequence ID" value="SDE13684.1"/>
    <property type="molecule type" value="Genomic_DNA"/>
</dbReference>
<dbReference type="PROSITE" id="PS00850">
    <property type="entry name" value="GLY_RADICAL_1"/>
    <property type="match status" value="1"/>
</dbReference>